<dbReference type="SUPFAM" id="SSF53335">
    <property type="entry name" value="S-adenosyl-L-methionine-dependent methyltransferases"/>
    <property type="match status" value="1"/>
</dbReference>
<dbReference type="InterPro" id="IPR029063">
    <property type="entry name" value="SAM-dependent_MTases_sf"/>
</dbReference>
<dbReference type="PANTHER" id="PTHR36973:SF4">
    <property type="entry name" value="NODULATION PROTEIN"/>
    <property type="match status" value="1"/>
</dbReference>
<dbReference type="InterPro" id="IPR053188">
    <property type="entry name" value="FkbM_Methyltransferase"/>
</dbReference>
<comment type="caution">
    <text evidence="2">The sequence shown here is derived from an EMBL/GenBank/DDBJ whole genome shotgun (WGS) entry which is preliminary data.</text>
</comment>
<sequence>MREKIKNLVNFHLSLIGLKLIKKSRDALLSERLMHMKNLGFSPQVIFDCGAYIGEWTLKASEIFPKTQFLLVEPNTMVINRTKANISDIRPKPILLEATAVGDNLGSGYLNIWANEHTSIEGSSLLSHVQGEPKRKIAIEILTLDSVSEKYNLKPDLVKLDLQGTELSALKGTNNIMRTTTLFIIEFGCLEAYVNRTTPRELMDIMYDNNYCLYDVVDLVYRPYDRALCGGDFFFIKKRQSFKKI</sequence>
<name>A0A1E3XG25_9BACT</name>
<evidence type="ECO:0000259" key="1">
    <source>
        <dbReference type="Pfam" id="PF05050"/>
    </source>
</evidence>
<feature type="domain" description="Methyltransferase FkbM" evidence="1">
    <location>
        <begin position="48"/>
        <end position="211"/>
    </location>
</feature>
<organism evidence="2 3">
    <name type="scientific">Candidatus Scalindua rubra</name>
    <dbReference type="NCBI Taxonomy" id="1872076"/>
    <lineage>
        <taxon>Bacteria</taxon>
        <taxon>Pseudomonadati</taxon>
        <taxon>Planctomycetota</taxon>
        <taxon>Candidatus Brocadiia</taxon>
        <taxon>Candidatus Brocadiales</taxon>
        <taxon>Candidatus Scalinduaceae</taxon>
        <taxon>Candidatus Scalindua</taxon>
    </lineage>
</organism>
<dbReference type="InterPro" id="IPR006342">
    <property type="entry name" value="FkbM_mtfrase"/>
</dbReference>
<reference evidence="2 3" key="1">
    <citation type="submission" date="2016-07" db="EMBL/GenBank/DDBJ databases">
        <title>Draft genome of Scalindua rubra, obtained from a brine-seawater interface in the Red Sea, sheds light on salt adaptation in anammox bacteria.</title>
        <authorList>
            <person name="Speth D.R."/>
            <person name="Lagkouvardos I."/>
            <person name="Wang Y."/>
            <person name="Qian P.-Y."/>
            <person name="Dutilh B.E."/>
            <person name="Jetten M.S."/>
        </authorList>
    </citation>
    <scope>NUCLEOTIDE SEQUENCE [LARGE SCALE GENOMIC DNA]</scope>
    <source>
        <strain evidence="2">BSI-1</strain>
    </source>
</reference>
<dbReference type="NCBIfam" id="TIGR01444">
    <property type="entry name" value="fkbM_fam"/>
    <property type="match status" value="1"/>
</dbReference>
<dbReference type="Gene3D" id="3.40.50.150">
    <property type="entry name" value="Vaccinia Virus protein VP39"/>
    <property type="match status" value="1"/>
</dbReference>
<protein>
    <recommendedName>
        <fullName evidence="1">Methyltransferase FkbM domain-containing protein</fullName>
    </recommendedName>
</protein>
<dbReference type="EMBL" id="MAYW01000004">
    <property type="protein sequence ID" value="ODS34585.1"/>
    <property type="molecule type" value="Genomic_DNA"/>
</dbReference>
<dbReference type="PANTHER" id="PTHR36973">
    <property type="entry name" value="SLL1456 PROTEIN-RELATED"/>
    <property type="match status" value="1"/>
</dbReference>
<dbReference type="Proteomes" id="UP000094056">
    <property type="component" value="Unassembled WGS sequence"/>
</dbReference>
<evidence type="ECO:0000313" key="3">
    <source>
        <dbReference type="Proteomes" id="UP000094056"/>
    </source>
</evidence>
<accession>A0A1E3XG25</accession>
<dbReference type="AlphaFoldDB" id="A0A1E3XG25"/>
<gene>
    <name evidence="2" type="ORF">SCARUB_00320</name>
</gene>
<evidence type="ECO:0000313" key="2">
    <source>
        <dbReference type="EMBL" id="ODS34585.1"/>
    </source>
</evidence>
<proteinExistence type="predicted"/>
<dbReference type="GO" id="GO:0008171">
    <property type="term" value="F:O-methyltransferase activity"/>
    <property type="evidence" value="ECO:0007669"/>
    <property type="project" value="TreeGrafter"/>
</dbReference>
<dbReference type="Pfam" id="PF05050">
    <property type="entry name" value="Methyltransf_21"/>
    <property type="match status" value="1"/>
</dbReference>